<dbReference type="Proteomes" id="UP000886803">
    <property type="component" value="Unassembled WGS sequence"/>
</dbReference>
<evidence type="ECO:0000256" key="1">
    <source>
        <dbReference type="ARBA" id="ARBA00004141"/>
    </source>
</evidence>
<sequence length="149" mass="15410">MGMDTIFWLAAVAVFLLVEAATAALVSVWFAVGAAAALVLSFFTASAVIQFVTFAVVSGVVLLVMIPTLARRRKARKPPVTNGSGLAIGKRGVVLRAIQPGEIGRVRVDGLDWQARADTPLAEGAHCEVTAAEGAVLTVRAVTAAQTPA</sequence>
<comment type="subcellular location">
    <subcellularLocation>
        <location evidence="1">Membrane</location>
        <topology evidence="1">Multi-pass membrane protein</topology>
    </subcellularLocation>
</comment>
<organism evidence="7 8">
    <name type="scientific">Candidatus Gemmiger avicola</name>
    <dbReference type="NCBI Taxonomy" id="2838605"/>
    <lineage>
        <taxon>Bacteria</taxon>
        <taxon>Bacillati</taxon>
        <taxon>Bacillota</taxon>
        <taxon>Clostridia</taxon>
        <taxon>Eubacteriales</taxon>
        <taxon>Gemmiger</taxon>
    </lineage>
</organism>
<dbReference type="PANTHER" id="PTHR33507">
    <property type="entry name" value="INNER MEMBRANE PROTEIN YBBJ"/>
    <property type="match status" value="1"/>
</dbReference>
<dbReference type="GO" id="GO:0005886">
    <property type="term" value="C:plasma membrane"/>
    <property type="evidence" value="ECO:0007669"/>
    <property type="project" value="TreeGrafter"/>
</dbReference>
<dbReference type="AlphaFoldDB" id="A0A9D2S4W3"/>
<reference evidence="7" key="2">
    <citation type="submission" date="2021-04" db="EMBL/GenBank/DDBJ databases">
        <authorList>
            <person name="Gilroy R."/>
        </authorList>
    </citation>
    <scope>NUCLEOTIDE SEQUENCE</scope>
    <source>
        <strain evidence="7">ChiBcec8-13705</strain>
    </source>
</reference>
<evidence type="ECO:0000313" key="8">
    <source>
        <dbReference type="Proteomes" id="UP000886803"/>
    </source>
</evidence>
<protein>
    <submittedName>
        <fullName evidence="7">NfeD family protein</fullName>
    </submittedName>
</protein>
<evidence type="ECO:0000256" key="2">
    <source>
        <dbReference type="ARBA" id="ARBA00022692"/>
    </source>
</evidence>
<reference evidence="7" key="1">
    <citation type="journal article" date="2021" name="PeerJ">
        <title>Extensive microbial diversity within the chicken gut microbiome revealed by metagenomics and culture.</title>
        <authorList>
            <person name="Gilroy R."/>
            <person name="Ravi A."/>
            <person name="Getino M."/>
            <person name="Pursley I."/>
            <person name="Horton D.L."/>
            <person name="Alikhan N.F."/>
            <person name="Baker D."/>
            <person name="Gharbi K."/>
            <person name="Hall N."/>
            <person name="Watson M."/>
            <person name="Adriaenssens E.M."/>
            <person name="Foster-Nyarko E."/>
            <person name="Jarju S."/>
            <person name="Secka A."/>
            <person name="Antonio M."/>
            <person name="Oren A."/>
            <person name="Chaudhuri R.R."/>
            <person name="La Ragione R."/>
            <person name="Hildebrand F."/>
            <person name="Pallen M.J."/>
        </authorList>
    </citation>
    <scope>NUCLEOTIDE SEQUENCE</scope>
    <source>
        <strain evidence="7">ChiBcec8-13705</strain>
    </source>
</reference>
<dbReference type="Pfam" id="PF01957">
    <property type="entry name" value="NfeD"/>
    <property type="match status" value="1"/>
</dbReference>
<name>A0A9D2S4W3_9FIRM</name>
<feature type="transmembrane region" description="Helical" evidence="5">
    <location>
        <begin position="33"/>
        <end position="66"/>
    </location>
</feature>
<dbReference type="InterPro" id="IPR012340">
    <property type="entry name" value="NA-bd_OB-fold"/>
</dbReference>
<proteinExistence type="predicted"/>
<feature type="domain" description="NfeD-like C-terminal" evidence="6">
    <location>
        <begin position="88"/>
        <end position="140"/>
    </location>
</feature>
<keyword evidence="2 5" id="KW-0812">Transmembrane</keyword>
<dbReference type="SUPFAM" id="SSF141322">
    <property type="entry name" value="NfeD domain-like"/>
    <property type="match status" value="1"/>
</dbReference>
<gene>
    <name evidence="7" type="ORF">H9945_09690</name>
</gene>
<dbReference type="EMBL" id="DWYG01000164">
    <property type="protein sequence ID" value="HJB42755.1"/>
    <property type="molecule type" value="Genomic_DNA"/>
</dbReference>
<keyword evidence="3 5" id="KW-1133">Transmembrane helix</keyword>
<evidence type="ECO:0000256" key="3">
    <source>
        <dbReference type="ARBA" id="ARBA00022989"/>
    </source>
</evidence>
<evidence type="ECO:0000313" key="7">
    <source>
        <dbReference type="EMBL" id="HJB42755.1"/>
    </source>
</evidence>
<comment type="caution">
    <text evidence="7">The sequence shown here is derived from an EMBL/GenBank/DDBJ whole genome shotgun (WGS) entry which is preliminary data.</text>
</comment>
<evidence type="ECO:0000256" key="4">
    <source>
        <dbReference type="ARBA" id="ARBA00023136"/>
    </source>
</evidence>
<accession>A0A9D2S4W3</accession>
<evidence type="ECO:0000256" key="5">
    <source>
        <dbReference type="SAM" id="Phobius"/>
    </source>
</evidence>
<evidence type="ECO:0000259" key="6">
    <source>
        <dbReference type="Pfam" id="PF01957"/>
    </source>
</evidence>
<keyword evidence="4 5" id="KW-0472">Membrane</keyword>
<dbReference type="Gene3D" id="2.40.50.140">
    <property type="entry name" value="Nucleic acid-binding proteins"/>
    <property type="match status" value="1"/>
</dbReference>
<dbReference type="InterPro" id="IPR002810">
    <property type="entry name" value="NfeD-like_C"/>
</dbReference>
<dbReference type="InterPro" id="IPR052165">
    <property type="entry name" value="Membrane_assoc_protease"/>
</dbReference>
<dbReference type="PANTHER" id="PTHR33507:SF3">
    <property type="entry name" value="INNER MEMBRANE PROTEIN YBBJ"/>
    <property type="match status" value="1"/>
</dbReference>